<feature type="repeat" description="ANK" evidence="3">
    <location>
        <begin position="1043"/>
        <end position="1075"/>
    </location>
</feature>
<evidence type="ECO:0000259" key="5">
    <source>
        <dbReference type="Pfam" id="PF24809"/>
    </source>
</evidence>
<dbReference type="PANTHER" id="PTHR24123:SF33">
    <property type="entry name" value="PROTEIN HOS4"/>
    <property type="match status" value="1"/>
</dbReference>
<feature type="domain" description="Nephrocystin 3-like N-terminal" evidence="6">
    <location>
        <begin position="298"/>
        <end position="475"/>
    </location>
</feature>
<evidence type="ECO:0000256" key="2">
    <source>
        <dbReference type="ARBA" id="ARBA00023043"/>
    </source>
</evidence>
<name>A0A0M8NYJ0_9EURO</name>
<dbReference type="Proteomes" id="UP000037696">
    <property type="component" value="Unassembled WGS sequence"/>
</dbReference>
<dbReference type="SUPFAM" id="SSF52540">
    <property type="entry name" value="P-loop containing nucleoside triphosphate hydrolases"/>
    <property type="match status" value="1"/>
</dbReference>
<dbReference type="PROSITE" id="PS50297">
    <property type="entry name" value="ANK_REP_REGION"/>
    <property type="match status" value="4"/>
</dbReference>
<dbReference type="InterPro" id="IPR036770">
    <property type="entry name" value="Ankyrin_rpt-contain_sf"/>
</dbReference>
<evidence type="ECO:0000256" key="1">
    <source>
        <dbReference type="ARBA" id="ARBA00022737"/>
    </source>
</evidence>
<evidence type="ECO:0000256" key="4">
    <source>
        <dbReference type="SAM" id="MobiDB-lite"/>
    </source>
</evidence>
<feature type="compositionally biased region" description="Acidic residues" evidence="4">
    <location>
        <begin position="1175"/>
        <end position="1189"/>
    </location>
</feature>
<keyword evidence="1" id="KW-0677">Repeat</keyword>
<dbReference type="InterPro" id="IPR027417">
    <property type="entry name" value="P-loop_NTPase"/>
</dbReference>
<evidence type="ECO:0000313" key="7">
    <source>
        <dbReference type="EMBL" id="KOS41468.1"/>
    </source>
</evidence>
<dbReference type="Gene3D" id="1.25.40.20">
    <property type="entry name" value="Ankyrin repeat-containing domain"/>
    <property type="match status" value="6"/>
</dbReference>
<dbReference type="Gene3D" id="3.40.50.300">
    <property type="entry name" value="P-loop containing nucleotide triphosphate hydrolases"/>
    <property type="match status" value="1"/>
</dbReference>
<feature type="repeat" description="ANK" evidence="3">
    <location>
        <begin position="2045"/>
        <end position="2077"/>
    </location>
</feature>
<dbReference type="Pfam" id="PF24809">
    <property type="entry name" value="DUF7708"/>
    <property type="match status" value="1"/>
</dbReference>
<organism evidence="7 8">
    <name type="scientific">Penicillium nordicum</name>
    <dbReference type="NCBI Taxonomy" id="229535"/>
    <lineage>
        <taxon>Eukaryota</taxon>
        <taxon>Fungi</taxon>
        <taxon>Dikarya</taxon>
        <taxon>Ascomycota</taxon>
        <taxon>Pezizomycotina</taxon>
        <taxon>Eurotiomycetes</taxon>
        <taxon>Eurotiomycetidae</taxon>
        <taxon>Eurotiales</taxon>
        <taxon>Aspergillaceae</taxon>
        <taxon>Penicillium</taxon>
    </lineage>
</organism>
<feature type="compositionally biased region" description="Acidic residues" evidence="4">
    <location>
        <begin position="1202"/>
        <end position="1212"/>
    </location>
</feature>
<dbReference type="InterPro" id="IPR056884">
    <property type="entry name" value="NPHP3-like_N"/>
</dbReference>
<feature type="repeat" description="ANK" evidence="3">
    <location>
        <begin position="2212"/>
        <end position="2244"/>
    </location>
</feature>
<dbReference type="STRING" id="229535.A0A0M8NYJ0"/>
<dbReference type="InterPro" id="IPR051165">
    <property type="entry name" value="Multifunctional_ANK_Repeat"/>
</dbReference>
<feature type="domain" description="DUF7708" evidence="5">
    <location>
        <begin position="81"/>
        <end position="198"/>
    </location>
</feature>
<accession>A0A0M8NYJ0</accession>
<feature type="repeat" description="ANK" evidence="3">
    <location>
        <begin position="2004"/>
        <end position="2036"/>
    </location>
</feature>
<feature type="repeat" description="ANK" evidence="3">
    <location>
        <begin position="813"/>
        <end position="845"/>
    </location>
</feature>
<proteinExistence type="predicted"/>
<dbReference type="SUPFAM" id="SSF48403">
    <property type="entry name" value="Ankyrin repeat"/>
    <property type="match status" value="6"/>
</dbReference>
<dbReference type="Pfam" id="PF00023">
    <property type="entry name" value="Ank"/>
    <property type="match status" value="1"/>
</dbReference>
<evidence type="ECO:0000256" key="3">
    <source>
        <dbReference type="PROSITE-ProRule" id="PRU00023"/>
    </source>
</evidence>
<evidence type="ECO:0008006" key="9">
    <source>
        <dbReference type="Google" id="ProtNLM"/>
    </source>
</evidence>
<feature type="region of interest" description="Disordered" evidence="4">
    <location>
        <begin position="1157"/>
        <end position="1219"/>
    </location>
</feature>
<feature type="repeat" description="ANK" evidence="3">
    <location>
        <begin position="1908"/>
        <end position="1940"/>
    </location>
</feature>
<dbReference type="OrthoDB" id="7464126at2759"/>
<protein>
    <recommendedName>
        <fullName evidence="9">NWD NACHT-NTPase N-terminal domain-containing protein</fullName>
    </recommendedName>
</protein>
<feature type="repeat" description="ANK" evidence="3">
    <location>
        <begin position="1714"/>
        <end position="1746"/>
    </location>
</feature>
<evidence type="ECO:0000259" key="6">
    <source>
        <dbReference type="Pfam" id="PF24883"/>
    </source>
</evidence>
<dbReference type="EMBL" id="LHQQ01000131">
    <property type="protein sequence ID" value="KOS41468.1"/>
    <property type="molecule type" value="Genomic_DNA"/>
</dbReference>
<reference evidence="7 8" key="1">
    <citation type="submission" date="2015-08" db="EMBL/GenBank/DDBJ databases">
        <title>Genome sequencing of Penicillium nordicum.</title>
        <authorList>
            <person name="Nguyen H.D."/>
            <person name="Seifert K.A."/>
        </authorList>
    </citation>
    <scope>NUCLEOTIDE SEQUENCE [LARGE SCALE GENOMIC DNA]</scope>
    <source>
        <strain evidence="7 8">DAOMC 185683</strain>
    </source>
</reference>
<dbReference type="Pfam" id="PF24883">
    <property type="entry name" value="NPHP3_N"/>
    <property type="match status" value="1"/>
</dbReference>
<keyword evidence="2 3" id="KW-0040">ANK repeat</keyword>
<feature type="repeat" description="ANK" evidence="3">
    <location>
        <begin position="1108"/>
        <end position="1132"/>
    </location>
</feature>
<evidence type="ECO:0000313" key="8">
    <source>
        <dbReference type="Proteomes" id="UP000037696"/>
    </source>
</evidence>
<dbReference type="PANTHER" id="PTHR24123">
    <property type="entry name" value="ANKYRIN REPEAT-CONTAINING"/>
    <property type="match status" value="1"/>
</dbReference>
<comment type="caution">
    <text evidence="7">The sequence shown here is derived from an EMBL/GenBank/DDBJ whole genome shotgun (WGS) entry which is preliminary data.</text>
</comment>
<gene>
    <name evidence="7" type="ORF">ACN38_g7676</name>
</gene>
<dbReference type="SMART" id="SM00248">
    <property type="entry name" value="ANK"/>
    <property type="match status" value="22"/>
</dbReference>
<dbReference type="InterPro" id="IPR002110">
    <property type="entry name" value="Ankyrin_rpt"/>
</dbReference>
<dbReference type="PROSITE" id="PS50088">
    <property type="entry name" value="ANK_REPEAT"/>
    <property type="match status" value="8"/>
</dbReference>
<keyword evidence="8" id="KW-1185">Reference proteome</keyword>
<dbReference type="Pfam" id="PF12796">
    <property type="entry name" value="Ank_2"/>
    <property type="match status" value="3"/>
</dbReference>
<sequence length="2503" mass="274162">MATCAPTITVPIPATAATRWQDAIDRLDPDTQASLAGVATRKLDILHLVVKTADEKRKICISKQWKLKSPSGKTIILRDVLEKIAGWVNRLVYVGDTIVQYDPSHAALPWAAFRFLLNVTVGDVQVWGGMLVNLETIARLLYHCEVVENMHLKRSFSMMVHLQEAMTQLYVDIMSSLSKLVKYFKQGFAERTLWSATRSDPKLPEMTAVYAQEQEVLKWTAFSDSELSQSTNTQATSIIYDMAAISRKLDADLPRLIDTSLLMRHSIDKEKISNILSWLCTVPTTLHLRDIATRRMPGSGSWLLNHTDFHTWHTSSSSAMLLLHGVRGCGKSTIASFVIDQFQQPSVVPGASPVTCAYFFCDDSNAEPERGRADVILRGLIRQLAVDSVTISIDQAVLSLYEKRLEAAQQIRADMVRLSVEECLSMLLDLTATNPAYIVIDAIDQLGQDERAVLIETMKKLVDQSASITKVFFTSCNNAHVEGLLPGATKLRVTSDRVETDVREFANRQVEQANARRRVLNGTATSKLIEKMKEHLISRAGEMFLWVTLQLEFLCRKRTEQDILTALETNLTPDLDQIYGRTLRRFNKLDSTATQAIVHIFSLLLYAQRPLHPTAVERTLALNPLLTGSGAVDLEDLSCSLVILDVSQGVARFCHPSVRDYMRQQELFSAQVAHQILADICLLECASGPSSDPFIGDETPIQDFYHYAAVCWPEHLRKCEASGIDYDYGKHAESFIAGRDDGFLSPAFLTWMDWIAQVCHDLPPYHRTRNLFENTINDSFSPLFLTCVFGLHGLLLYVLEVLPDVDIDQHSDTGHTGIYLASSYGHQNVASTLLDHNADYKLECGAFGTITRVACFRGHLNVVQDLLGRIDELESPELFSRAYKAACLGGHAEIALLLAKNCIAARSANQHSVMLQETIEAGLPKVLEWLTKPSTLKSWGLPNLTLNAQTGLVTVAIKQGQVAVLKSLLEKRTHLMQALPKDCIPVAATSGHLAMVEYLHSIGANPDEQGHFGSALRSASLVGCEPIVRMLIGKGIDVGLCGTEGDALQAASINGHAGVMELLIQAGANVNQVGKPWGTCLQAAAWYGHKDSVELLLCHGADIYQKGHSLDALHAAIESGHEEIAKFLLAKGYQPPKGTSLPVASRGDYGSSLLLKGRPLTTPHLTDREQAQVEGDTESDTFSDSETSEVENSSNRTSTRDDNDDTDDNDNYDDSRPFQYGLEGSRLELSAVAGDIQSLRYYLLRGKFHAGAIESTIESAAIHRQLESLSFLVTKGISRSLLSDTDYEVTKAMTPAAENGQSEALQILGDASNWKYMQSSKQWMLPFEAAIESGDLACVSMLLQHHPPPGEAFMWELTKAIDTSIKVRRRHVTEFVLLWLQWHSGLESPVATTNTSDVTIPTASAAMVSSLRTYLNPEVGVSKKFEDSRDVLLSLVVAATTTCDLILLKQLLAKAKARGYMKYNEPSKFLKDVFLSACSHSVRGMELLLGSGLSENCFPQQLFCQGVHDAALAGKAKIVSYLANKVLGNALSEESRRTLYDAFLAASYEGHSRVLQIILDLTSFWNGIEETNKTTILTRGLVVAAEYGRRKTSNLLLKNGAEIHVCVQEVPHPRGLDKEMASCVAVFGDELPPAFESAYRRQQQAHRRQQPGNSQVSSRTISPLQAVIRGFEKIASHEDSVGDSHSLVKLSRDLESVLGTIIELGCDPDDQGGQPMYPIQYAARWANERVIQTLLDAGAEPNRLDEDDDEHDEPWKHWSQGEKSCHPILLAAERKCRFSYAIIAKLLKGGATVPSTRQGQIHPAVCMSLCRPIGWDRRQIPLPDGWTGCQTRDHEYKSQALSIEAARQLFNDGMRALLTEMFKQLPQQRADEPEFQMLLTVASTAGGGVSVKLLLKHGALVNNCGRDTVDTPLGCAALHGHIHIMKELLNAGADPECKGFVSCPQDAMIKAIMGGHTAAVRLLVHSGAQRVRAQGRRSFLLVAARARNAQMVECLLQLKFSLHGGSDALLVACAKGDVDIVSSFLSAGIDPNTPGKLDLNTPSKVESAPLYQASRCGHLAVVQGLLKHGADPTKRVEESLGVPLVIAANKGHLEVVRTLLEHGDVKVVEEPSYNINVPNAIARTCADSWSPAKANILELLLEVASQRSDFETIWTTAMSDESLSYRIHLIELLLDYVPPSPDILVHAASCGSTAAVQRCLARGIDPNSPDQQGYLPLASAAGGMNKDLVQLLLSRGANVNGLDVQGHTPLLGALEGFKMSLIAPTRNGSHGHHALGVEDTVYCLLEAGAKLTCGNSPEVLELACSLGHAGVVTILLAHREPDSSNTELQKGLFAALDNDHSDNVSLLLKNGADPNRLRSLQSNDPQARYLSQTGAMVEQTPLEAACRSSNDCLMRTFLASATGLRISPRELTTAARSSVDQDTHLNCTNIMLILEHDASLIVPDSVLEILAAGNHGKLLKRVLPRSSCSDPSRFEPRPIPLVPCAPPTLGQLRRADMLRPRYT</sequence>
<dbReference type="InterPro" id="IPR056125">
    <property type="entry name" value="DUF7708"/>
</dbReference>